<protein>
    <submittedName>
        <fullName evidence="2">Uncharacterized protein</fullName>
    </submittedName>
</protein>
<dbReference type="EMBL" id="JBBPBN010000025">
    <property type="protein sequence ID" value="KAK9009088.1"/>
    <property type="molecule type" value="Genomic_DNA"/>
</dbReference>
<dbReference type="Proteomes" id="UP001396334">
    <property type="component" value="Unassembled WGS sequence"/>
</dbReference>
<gene>
    <name evidence="2" type="ORF">V6N11_080560</name>
</gene>
<name>A0ABR2R835_9ROSI</name>
<evidence type="ECO:0000313" key="2">
    <source>
        <dbReference type="EMBL" id="KAK9009088.1"/>
    </source>
</evidence>
<comment type="caution">
    <text evidence="2">The sequence shown here is derived from an EMBL/GenBank/DDBJ whole genome shotgun (WGS) entry which is preliminary data.</text>
</comment>
<accession>A0ABR2R835</accession>
<feature type="region of interest" description="Disordered" evidence="1">
    <location>
        <begin position="46"/>
        <end position="73"/>
    </location>
</feature>
<sequence>MYQSPLGPILLRSVIARGLSLLDIDPGSDTNWIRVRIVNWMARWNPSCRSSRRPSPPLSDDRSNKQRPPTKSSQFPLLLSLRLASLETAPTAAKSPQLFVFAAVGEAKWSKVGFGFGAVEGVVVARFRDGFEWWSKLGWNGSVNWRLRWCWLGLGE</sequence>
<proteinExistence type="predicted"/>
<evidence type="ECO:0000313" key="3">
    <source>
        <dbReference type="Proteomes" id="UP001396334"/>
    </source>
</evidence>
<evidence type="ECO:0000256" key="1">
    <source>
        <dbReference type="SAM" id="MobiDB-lite"/>
    </source>
</evidence>
<keyword evidence="3" id="KW-1185">Reference proteome</keyword>
<organism evidence="2 3">
    <name type="scientific">Hibiscus sabdariffa</name>
    <name type="common">roselle</name>
    <dbReference type="NCBI Taxonomy" id="183260"/>
    <lineage>
        <taxon>Eukaryota</taxon>
        <taxon>Viridiplantae</taxon>
        <taxon>Streptophyta</taxon>
        <taxon>Embryophyta</taxon>
        <taxon>Tracheophyta</taxon>
        <taxon>Spermatophyta</taxon>
        <taxon>Magnoliopsida</taxon>
        <taxon>eudicotyledons</taxon>
        <taxon>Gunneridae</taxon>
        <taxon>Pentapetalae</taxon>
        <taxon>rosids</taxon>
        <taxon>malvids</taxon>
        <taxon>Malvales</taxon>
        <taxon>Malvaceae</taxon>
        <taxon>Malvoideae</taxon>
        <taxon>Hibiscus</taxon>
    </lineage>
</organism>
<reference evidence="2 3" key="1">
    <citation type="journal article" date="2024" name="G3 (Bethesda)">
        <title>Genome assembly of Hibiscus sabdariffa L. provides insights into metabolisms of medicinal natural products.</title>
        <authorList>
            <person name="Kim T."/>
        </authorList>
    </citation>
    <scope>NUCLEOTIDE SEQUENCE [LARGE SCALE GENOMIC DNA]</scope>
    <source>
        <strain evidence="2">TK-2024</strain>
        <tissue evidence="2">Old leaves</tissue>
    </source>
</reference>